<gene>
    <name evidence="2" type="ORF">LTR78_005350</name>
</gene>
<dbReference type="InterPro" id="IPR016181">
    <property type="entry name" value="Acyl_CoA_acyltransferase"/>
</dbReference>
<comment type="caution">
    <text evidence="2">The sequence shown here is derived from an EMBL/GenBank/DDBJ whole genome shotgun (WGS) entry which is preliminary data.</text>
</comment>
<proteinExistence type="predicted"/>
<dbReference type="Pfam" id="PF00583">
    <property type="entry name" value="Acetyltransf_1"/>
    <property type="match status" value="1"/>
</dbReference>
<evidence type="ECO:0000313" key="3">
    <source>
        <dbReference type="Proteomes" id="UP001274830"/>
    </source>
</evidence>
<dbReference type="AlphaFoldDB" id="A0AAE0WN06"/>
<dbReference type="PANTHER" id="PTHR42791:SF1">
    <property type="entry name" value="N-ACETYLTRANSFERASE DOMAIN-CONTAINING PROTEIN"/>
    <property type="match status" value="1"/>
</dbReference>
<dbReference type="InterPro" id="IPR000182">
    <property type="entry name" value="GNAT_dom"/>
</dbReference>
<dbReference type="EMBL" id="JAUTXT010000018">
    <property type="protein sequence ID" value="KAK3674628.1"/>
    <property type="molecule type" value="Genomic_DNA"/>
</dbReference>
<protein>
    <recommendedName>
        <fullName evidence="1">N-acetyltransferase domain-containing protein</fullName>
    </recommendedName>
</protein>
<dbReference type="Proteomes" id="UP001274830">
    <property type="component" value="Unassembled WGS sequence"/>
</dbReference>
<dbReference type="CDD" id="cd04301">
    <property type="entry name" value="NAT_SF"/>
    <property type="match status" value="1"/>
</dbReference>
<reference evidence="2" key="1">
    <citation type="submission" date="2023-07" db="EMBL/GenBank/DDBJ databases">
        <title>Black Yeasts Isolated from many extreme environments.</title>
        <authorList>
            <person name="Coleine C."/>
            <person name="Stajich J.E."/>
            <person name="Selbmann L."/>
        </authorList>
    </citation>
    <scope>NUCLEOTIDE SEQUENCE</scope>
    <source>
        <strain evidence="2">CCFEE 5485</strain>
    </source>
</reference>
<evidence type="ECO:0000313" key="2">
    <source>
        <dbReference type="EMBL" id="KAK3674628.1"/>
    </source>
</evidence>
<dbReference type="Gene3D" id="3.40.630.30">
    <property type="match status" value="1"/>
</dbReference>
<dbReference type="PANTHER" id="PTHR42791">
    <property type="entry name" value="GNAT FAMILY ACETYLTRANSFERASE"/>
    <property type="match status" value="1"/>
</dbReference>
<dbReference type="PROSITE" id="PS51186">
    <property type="entry name" value="GNAT"/>
    <property type="match status" value="1"/>
</dbReference>
<sequence length="211" mass="22905">MATAHDHKVVYRDATTSDLESMSTMVPRSYSPDASLSQIIPDTPKTRQWWVETYRHALSDPAARLLLAVDGEKTVGIFILHYLGPDSPSSSSSAITSVVPLIEDHSPILAEALKDLKAGRKELMGGEPHFLVELVGVDAAYQSQGIGKELTRRACEVADQRDAAIYLRTSAAKGYYVSKVDLGFEAHGNGDENGGTIIRARKPKRVDGAVK</sequence>
<evidence type="ECO:0000259" key="1">
    <source>
        <dbReference type="PROSITE" id="PS51186"/>
    </source>
</evidence>
<feature type="domain" description="N-acetyltransferase" evidence="1">
    <location>
        <begin position="9"/>
        <end position="205"/>
    </location>
</feature>
<dbReference type="SUPFAM" id="SSF55729">
    <property type="entry name" value="Acyl-CoA N-acyltransferases (Nat)"/>
    <property type="match status" value="1"/>
</dbReference>
<organism evidence="2 3">
    <name type="scientific">Recurvomyces mirabilis</name>
    <dbReference type="NCBI Taxonomy" id="574656"/>
    <lineage>
        <taxon>Eukaryota</taxon>
        <taxon>Fungi</taxon>
        <taxon>Dikarya</taxon>
        <taxon>Ascomycota</taxon>
        <taxon>Pezizomycotina</taxon>
        <taxon>Dothideomycetes</taxon>
        <taxon>Dothideomycetidae</taxon>
        <taxon>Mycosphaerellales</taxon>
        <taxon>Teratosphaeriaceae</taxon>
        <taxon>Recurvomyces</taxon>
    </lineage>
</organism>
<keyword evidence="3" id="KW-1185">Reference proteome</keyword>
<accession>A0AAE0WN06</accession>
<name>A0AAE0WN06_9PEZI</name>
<dbReference type="InterPro" id="IPR052523">
    <property type="entry name" value="Trichothecene_AcTrans"/>
</dbReference>
<dbReference type="GO" id="GO:0016747">
    <property type="term" value="F:acyltransferase activity, transferring groups other than amino-acyl groups"/>
    <property type="evidence" value="ECO:0007669"/>
    <property type="project" value="InterPro"/>
</dbReference>